<dbReference type="Proteomes" id="UP000008631">
    <property type="component" value="Chromosome"/>
</dbReference>
<organism evidence="4 5">
    <name type="scientific">Isosphaera pallida (strain ATCC 43644 / DSM 9630 / IS1B)</name>
    <dbReference type="NCBI Taxonomy" id="575540"/>
    <lineage>
        <taxon>Bacteria</taxon>
        <taxon>Pseudomonadati</taxon>
        <taxon>Planctomycetota</taxon>
        <taxon>Planctomycetia</taxon>
        <taxon>Isosphaerales</taxon>
        <taxon>Isosphaeraceae</taxon>
        <taxon>Isosphaera</taxon>
    </lineage>
</organism>
<feature type="domain" description="Carrier" evidence="3">
    <location>
        <begin position="5"/>
        <end position="80"/>
    </location>
</feature>
<keyword evidence="5" id="KW-1185">Reference proteome</keyword>
<dbReference type="eggNOG" id="COG0236">
    <property type="taxonomic scope" value="Bacteria"/>
</dbReference>
<dbReference type="InterPro" id="IPR036736">
    <property type="entry name" value="ACP-like_sf"/>
</dbReference>
<dbReference type="EMBL" id="CP002353">
    <property type="protein sequence ID" value="ADV60926.1"/>
    <property type="molecule type" value="Genomic_DNA"/>
</dbReference>
<gene>
    <name evidence="4" type="ordered locus">Isop_0331</name>
</gene>
<evidence type="ECO:0000256" key="1">
    <source>
        <dbReference type="ARBA" id="ARBA00022450"/>
    </source>
</evidence>
<proteinExistence type="predicted"/>
<dbReference type="InterPro" id="IPR006162">
    <property type="entry name" value="Ppantetheine_attach_site"/>
</dbReference>
<dbReference type="InParanoid" id="E8QXU7"/>
<dbReference type="InterPro" id="IPR009081">
    <property type="entry name" value="PP-bd_ACP"/>
</dbReference>
<protein>
    <submittedName>
        <fullName evidence="4">Phosphopantetheine-binding protein</fullName>
    </submittedName>
</protein>
<dbReference type="Pfam" id="PF00550">
    <property type="entry name" value="PP-binding"/>
    <property type="match status" value="1"/>
</dbReference>
<dbReference type="SUPFAM" id="SSF47336">
    <property type="entry name" value="ACP-like"/>
    <property type="match status" value="1"/>
</dbReference>
<dbReference type="PROSITE" id="PS00012">
    <property type="entry name" value="PHOSPHOPANTETHEINE"/>
    <property type="match status" value="1"/>
</dbReference>
<evidence type="ECO:0000313" key="4">
    <source>
        <dbReference type="EMBL" id="ADV60926.1"/>
    </source>
</evidence>
<dbReference type="KEGG" id="ipa:Isop_0331"/>
<keyword evidence="1" id="KW-0596">Phosphopantetheine</keyword>
<reference key="1">
    <citation type="submission" date="2010-11" db="EMBL/GenBank/DDBJ databases">
        <title>The complete sequence of chromosome of Isophaera pallida ATCC 43644.</title>
        <authorList>
            <consortium name="US DOE Joint Genome Institute (JGI-PGF)"/>
            <person name="Lucas S."/>
            <person name="Copeland A."/>
            <person name="Lapidus A."/>
            <person name="Bruce D."/>
            <person name="Goodwin L."/>
            <person name="Pitluck S."/>
            <person name="Kyrpides N."/>
            <person name="Mavromatis K."/>
            <person name="Pagani I."/>
            <person name="Ivanova N."/>
            <person name="Saunders E."/>
            <person name="Brettin T."/>
            <person name="Detter J.C."/>
            <person name="Han C."/>
            <person name="Tapia R."/>
            <person name="Land M."/>
            <person name="Hauser L."/>
            <person name="Markowitz V."/>
            <person name="Cheng J.-F."/>
            <person name="Hugenholtz P."/>
            <person name="Woyke T."/>
            <person name="Wu D."/>
            <person name="Eisen J.A."/>
        </authorList>
    </citation>
    <scope>NUCLEOTIDE SEQUENCE</scope>
    <source>
        <strain>ATCC 43644</strain>
    </source>
</reference>
<reference evidence="4 5" key="2">
    <citation type="journal article" date="2011" name="Stand. Genomic Sci.">
        <title>Complete genome sequence of Isosphaera pallida type strain (IS1B).</title>
        <authorList>
            <consortium name="US DOE Joint Genome Institute (JGI-PGF)"/>
            <person name="Goker M."/>
            <person name="Cleland D."/>
            <person name="Saunders E."/>
            <person name="Lapidus A."/>
            <person name="Nolan M."/>
            <person name="Lucas S."/>
            <person name="Hammon N."/>
            <person name="Deshpande S."/>
            <person name="Cheng J.F."/>
            <person name="Tapia R."/>
            <person name="Han C."/>
            <person name="Goodwin L."/>
            <person name="Pitluck S."/>
            <person name="Liolios K."/>
            <person name="Pagani I."/>
            <person name="Ivanova N."/>
            <person name="Mavromatis K."/>
            <person name="Pati A."/>
            <person name="Chen A."/>
            <person name="Palaniappan K."/>
            <person name="Land M."/>
            <person name="Hauser L."/>
            <person name="Chang Y.J."/>
            <person name="Jeffries C.D."/>
            <person name="Detter J.C."/>
            <person name="Beck B."/>
            <person name="Woyke T."/>
            <person name="Bristow J."/>
            <person name="Eisen J.A."/>
            <person name="Markowitz V."/>
            <person name="Hugenholtz P."/>
            <person name="Kyrpides N.C."/>
            <person name="Klenk H.P."/>
        </authorList>
    </citation>
    <scope>NUCLEOTIDE SEQUENCE [LARGE SCALE GENOMIC DNA]</scope>
    <source>
        <strain evidence="5">ATCC 43644 / DSM 9630 / IS1B</strain>
    </source>
</reference>
<name>E8QXU7_ISOPI</name>
<dbReference type="OrthoDB" id="7284767at2"/>
<keyword evidence="2" id="KW-0597">Phosphoprotein</keyword>
<evidence type="ECO:0000313" key="5">
    <source>
        <dbReference type="Proteomes" id="UP000008631"/>
    </source>
</evidence>
<accession>E8QXU7</accession>
<sequence>MNPTSTSGTPVAEIVDMIKRLGKLESLDPSVDFYEAGFSSINALQLLTELEDRFKVTLADDDFIAARTAVALRDLIDAQRR</sequence>
<dbReference type="PROSITE" id="PS50075">
    <property type="entry name" value="CARRIER"/>
    <property type="match status" value="1"/>
</dbReference>
<evidence type="ECO:0000256" key="2">
    <source>
        <dbReference type="ARBA" id="ARBA00022553"/>
    </source>
</evidence>
<dbReference type="STRING" id="575540.Isop_0331"/>
<dbReference type="Gene3D" id="1.10.1200.10">
    <property type="entry name" value="ACP-like"/>
    <property type="match status" value="1"/>
</dbReference>
<dbReference type="HOGENOM" id="CLU_2652564_0_0_0"/>
<evidence type="ECO:0000259" key="3">
    <source>
        <dbReference type="PROSITE" id="PS50075"/>
    </source>
</evidence>
<dbReference type="AlphaFoldDB" id="E8QXU7"/>